<dbReference type="GO" id="GO:0009002">
    <property type="term" value="F:serine-type D-Ala-D-Ala carboxypeptidase activity"/>
    <property type="evidence" value="ECO:0007669"/>
    <property type="project" value="UniProtKB-EC"/>
</dbReference>
<evidence type="ECO:0000256" key="3">
    <source>
        <dbReference type="ARBA" id="ARBA00007090"/>
    </source>
</evidence>
<dbReference type="InterPro" id="IPR012338">
    <property type="entry name" value="Beta-lactam/transpept-like"/>
</dbReference>
<dbReference type="InterPro" id="IPR001264">
    <property type="entry name" value="Glyco_trans_51"/>
</dbReference>
<keyword evidence="17" id="KW-0573">Peptidoglycan synthesis</keyword>
<dbReference type="GO" id="GO:0006508">
    <property type="term" value="P:proteolysis"/>
    <property type="evidence" value="ECO:0007669"/>
    <property type="project" value="UniProtKB-KW"/>
</dbReference>
<keyword evidence="20" id="KW-0046">Antibiotic resistance</keyword>
<dbReference type="HOGENOM" id="CLU_006354_2_4_5"/>
<evidence type="ECO:0000256" key="17">
    <source>
        <dbReference type="ARBA" id="ARBA00022984"/>
    </source>
</evidence>
<evidence type="ECO:0000256" key="23">
    <source>
        <dbReference type="ARBA" id="ARBA00034000"/>
    </source>
</evidence>
<dbReference type="Gene3D" id="1.10.3810.10">
    <property type="entry name" value="Biosynthetic peptidoglycan transglycosylase-like"/>
    <property type="match status" value="1"/>
</dbReference>
<evidence type="ECO:0000256" key="14">
    <source>
        <dbReference type="ARBA" id="ARBA00022801"/>
    </source>
</evidence>
<dbReference type="GO" id="GO:0008658">
    <property type="term" value="F:penicillin binding"/>
    <property type="evidence" value="ECO:0007669"/>
    <property type="project" value="InterPro"/>
</dbReference>
<dbReference type="EC" id="3.4.16.4" evidence="5"/>
<feature type="domain" description="Penicillin-binding protein OB-like" evidence="30">
    <location>
        <begin position="355"/>
        <end position="452"/>
    </location>
</feature>
<dbReference type="NCBIfam" id="TIGR02074">
    <property type="entry name" value="PBP_1a_fam"/>
    <property type="match status" value="1"/>
</dbReference>
<keyword evidence="18 27" id="KW-1133">Transmembrane helix</keyword>
<reference evidence="31 32" key="1">
    <citation type="journal article" date="2011" name="J. Bacteriol.">
        <title>Genome sequence of the ethanol-producing Zymomonas mobilis subsp. mobilis lectotype strain ATCC 10988.</title>
        <authorList>
            <person name="Pappas K.M."/>
            <person name="Kouvelis V.N."/>
            <person name="Saunders E."/>
            <person name="Brettin T.S."/>
            <person name="Bruce D."/>
            <person name="Detter C."/>
            <person name="Balakireva M."/>
            <person name="Han C.S."/>
            <person name="Savvakis G."/>
            <person name="Kyrpides N.C."/>
            <person name="Typas M.A."/>
        </authorList>
    </citation>
    <scope>NUCLEOTIDE SEQUENCE [LARGE SCALE GENOMIC DNA]</scope>
    <source>
        <strain evidence="32">ATCC 10988 / DSM 424 / CCUG 17860 / LMG 404 / NCIMB 8938 / NRRL B-806 / ZM1</strain>
    </source>
</reference>
<keyword evidence="22" id="KW-0961">Cell wall biogenesis/degradation</keyword>
<dbReference type="GO" id="GO:0046677">
    <property type="term" value="P:response to antibiotic"/>
    <property type="evidence" value="ECO:0007669"/>
    <property type="project" value="UniProtKB-KW"/>
</dbReference>
<dbReference type="GO" id="GO:0008360">
    <property type="term" value="P:regulation of cell shape"/>
    <property type="evidence" value="ECO:0007669"/>
    <property type="project" value="UniProtKB-KW"/>
</dbReference>
<sequence length="859" mass="95586">MSDPLKIRGTTSQRKKQKIQKKMSVKRFWHGKIFRSFFLLLVVGCSFSGFLFWRYFIRDLPSVEMLADYHLPMPAVVRDGNGMPFGHFVREHREKLNYEDFPPVVIQAFLSAEDKSFFSHHGINGAAFLKAVYEYFTKMGSGERAHGGSTITQQVAKNLLVGDEYSPTRKVKEALLAFQIEHLLTKRQILEIYLNQIFLGRNAYGVSAAAKAYFGKTVKDLSLPEAAFLAILPKAPSNYTPERYMERALGRRAYVLHQMMLNGYITAFQYTEASQTPLGVIKPHIIAKAPVKGGYFLEEVRRELVNRFGESAKDGENNVYSGGLWVRTSFDPALQESAETALRDGFVRFERDHGWNGRVGNIDPGEGWQERLIAANIGTGYADWYAAVILEKENGRAKIGFEDGQEDYLYPWGAAMPRHDTETSAWRFLHEGDIIIVKKIDNFWILRSLPAVSGGMVVEDPHTGRVMAMQGGFDYRNGDFNRATQAERQPGSTFKPFVYSAALDHGMTPASIIVDGPFCVYQSARLGMKCFRNFSGGYSGPQTMRWGVEQSRNLMTVRAAAQTGMAHVVKMAEKAEINPPGHPYPPVLGIALGAGNTTVMRLTNGYSMLANQGRRLHPSLIDYVQDRNGKVIYKSDDRICSGCNLPEWDGQPMPRPHHTNGQAINAMTAYQMLHILEGVVQRGTAAILRDLGRPMFGKTGTSTGPTNVWFVGGSADLVAGLYVGYDRPRSMGHSAQGGTVAAPIFKQFAQRSMTEMPVKPFPVAPDIHMVKIDRYSGLRIYGSAPVNPADPMSPIIWEAFKPDNEPRRSFYRPAVVAAAVTPVPNNTTDDSHKSEAVKAQPVAPPVNLPHPNDRSSLQK</sequence>
<dbReference type="GO" id="GO:0008955">
    <property type="term" value="F:peptidoglycan glycosyltransferase activity"/>
    <property type="evidence" value="ECO:0007669"/>
    <property type="project" value="UniProtKB-EC"/>
</dbReference>
<keyword evidence="19 27" id="KW-0472">Membrane</keyword>
<evidence type="ECO:0000256" key="21">
    <source>
        <dbReference type="ARBA" id="ARBA00023268"/>
    </source>
</evidence>
<evidence type="ECO:0000256" key="12">
    <source>
        <dbReference type="ARBA" id="ARBA00022679"/>
    </source>
</evidence>
<dbReference type="RefSeq" id="WP_014500633.1">
    <property type="nucleotide sequence ID" value="NC_017262.1"/>
</dbReference>
<organism evidence="31 32">
    <name type="scientific">Zymomonas mobilis subsp. mobilis (strain ATCC 10988 / DSM 424 / LMG 404 / NCIMB 8938 / NRRL B-806 / ZM1)</name>
    <dbReference type="NCBI Taxonomy" id="555217"/>
    <lineage>
        <taxon>Bacteria</taxon>
        <taxon>Pseudomonadati</taxon>
        <taxon>Pseudomonadota</taxon>
        <taxon>Alphaproteobacteria</taxon>
        <taxon>Sphingomonadales</taxon>
        <taxon>Zymomonadaceae</taxon>
        <taxon>Zymomonas</taxon>
    </lineage>
</organism>
<dbReference type="GO" id="GO:0071555">
    <property type="term" value="P:cell wall organization"/>
    <property type="evidence" value="ECO:0007669"/>
    <property type="project" value="UniProtKB-KW"/>
</dbReference>
<keyword evidence="21" id="KW-0511">Multifunctional enzyme</keyword>
<evidence type="ECO:0000256" key="6">
    <source>
        <dbReference type="ARBA" id="ARBA00018638"/>
    </source>
</evidence>
<dbReference type="GO" id="GO:0005886">
    <property type="term" value="C:plasma membrane"/>
    <property type="evidence" value="ECO:0007669"/>
    <property type="project" value="UniProtKB-SubCell"/>
</dbReference>
<accession>A0A0H3FXG6</accession>
<evidence type="ECO:0000313" key="31">
    <source>
        <dbReference type="EMBL" id="AEH62484.1"/>
    </source>
</evidence>
<evidence type="ECO:0000256" key="24">
    <source>
        <dbReference type="ARBA" id="ARBA00044770"/>
    </source>
</evidence>
<evidence type="ECO:0000256" key="26">
    <source>
        <dbReference type="SAM" id="MobiDB-lite"/>
    </source>
</evidence>
<dbReference type="KEGG" id="zmm:Zmob_0642"/>
<keyword evidence="15" id="KW-0133">Cell shape</keyword>
<dbReference type="Pfam" id="PF00912">
    <property type="entry name" value="Transgly"/>
    <property type="match status" value="1"/>
</dbReference>
<dbReference type="EC" id="2.4.99.28" evidence="24"/>
<evidence type="ECO:0000256" key="25">
    <source>
        <dbReference type="ARBA" id="ARBA00049902"/>
    </source>
</evidence>
<dbReference type="GO" id="GO:0030288">
    <property type="term" value="C:outer membrane-bounded periplasmic space"/>
    <property type="evidence" value="ECO:0007669"/>
    <property type="project" value="TreeGrafter"/>
</dbReference>
<comment type="similarity">
    <text evidence="3">In the C-terminal section; belongs to the transpeptidase family.</text>
</comment>
<dbReference type="Pfam" id="PF17092">
    <property type="entry name" value="PCB_OB"/>
    <property type="match status" value="1"/>
</dbReference>
<keyword evidence="9" id="KW-0121">Carboxypeptidase</keyword>
<dbReference type="InterPro" id="IPR036950">
    <property type="entry name" value="PBP_transglycosylase"/>
</dbReference>
<evidence type="ECO:0000256" key="4">
    <source>
        <dbReference type="ARBA" id="ARBA00007739"/>
    </source>
</evidence>
<dbReference type="OrthoDB" id="9766909at2"/>
<dbReference type="PANTHER" id="PTHR32282">
    <property type="entry name" value="BINDING PROTEIN TRANSPEPTIDASE, PUTATIVE-RELATED"/>
    <property type="match status" value="1"/>
</dbReference>
<comment type="catalytic activity">
    <reaction evidence="23">
        <text>Preferential cleavage: (Ac)2-L-Lys-D-Ala-|-D-Ala. Also transpeptidation of peptidyl-alanyl moieties that are N-acyl substituents of D-alanine.</text>
        <dbReference type="EC" id="3.4.16.4"/>
    </reaction>
</comment>
<evidence type="ECO:0000256" key="9">
    <source>
        <dbReference type="ARBA" id="ARBA00022645"/>
    </source>
</evidence>
<keyword evidence="10" id="KW-0645">Protease</keyword>
<evidence type="ECO:0000256" key="5">
    <source>
        <dbReference type="ARBA" id="ARBA00012448"/>
    </source>
</evidence>
<proteinExistence type="inferred from homology"/>
<evidence type="ECO:0000256" key="27">
    <source>
        <dbReference type="SAM" id="Phobius"/>
    </source>
</evidence>
<comment type="catalytic activity">
    <reaction evidence="25">
        <text>[GlcNAc-(1-&gt;4)-Mur2Ac(oyl-L-Ala-gamma-D-Glu-L-Lys-D-Ala-D-Ala)](n)-di-trans,octa-cis-undecaprenyl diphosphate + beta-D-GlcNAc-(1-&gt;4)-Mur2Ac(oyl-L-Ala-gamma-D-Glu-L-Lys-D-Ala-D-Ala)-di-trans,octa-cis-undecaprenyl diphosphate = [GlcNAc-(1-&gt;4)-Mur2Ac(oyl-L-Ala-gamma-D-Glu-L-Lys-D-Ala-D-Ala)](n+1)-di-trans,octa-cis-undecaprenyl diphosphate + di-trans,octa-cis-undecaprenyl diphosphate + H(+)</text>
        <dbReference type="Rhea" id="RHEA:23708"/>
        <dbReference type="Rhea" id="RHEA-COMP:9602"/>
        <dbReference type="Rhea" id="RHEA-COMP:9603"/>
        <dbReference type="ChEBI" id="CHEBI:15378"/>
        <dbReference type="ChEBI" id="CHEBI:58405"/>
        <dbReference type="ChEBI" id="CHEBI:60033"/>
        <dbReference type="ChEBI" id="CHEBI:78435"/>
        <dbReference type="EC" id="2.4.99.28"/>
    </reaction>
</comment>
<keyword evidence="8" id="KW-0997">Cell inner membrane</keyword>
<dbReference type="GO" id="GO:0009252">
    <property type="term" value="P:peptidoglycan biosynthetic process"/>
    <property type="evidence" value="ECO:0007669"/>
    <property type="project" value="UniProtKB-UniPathway"/>
</dbReference>
<feature type="transmembrane region" description="Helical" evidence="27">
    <location>
        <begin position="33"/>
        <end position="56"/>
    </location>
</feature>
<name>A0A0H3FXG6_ZYMMA</name>
<evidence type="ECO:0000256" key="10">
    <source>
        <dbReference type="ARBA" id="ARBA00022670"/>
    </source>
</evidence>
<evidence type="ECO:0000313" key="32">
    <source>
        <dbReference type="Proteomes" id="UP000001494"/>
    </source>
</evidence>
<evidence type="ECO:0000256" key="18">
    <source>
        <dbReference type="ARBA" id="ARBA00022989"/>
    </source>
</evidence>
<comment type="pathway">
    <text evidence="2">Cell wall biogenesis; peptidoglycan biosynthesis.</text>
</comment>
<evidence type="ECO:0000256" key="2">
    <source>
        <dbReference type="ARBA" id="ARBA00004752"/>
    </source>
</evidence>
<keyword evidence="16" id="KW-0735">Signal-anchor</keyword>
<dbReference type="eggNOG" id="COG5009">
    <property type="taxonomic scope" value="Bacteria"/>
</dbReference>
<evidence type="ECO:0000259" key="29">
    <source>
        <dbReference type="Pfam" id="PF00912"/>
    </source>
</evidence>
<dbReference type="InterPro" id="IPR031376">
    <property type="entry name" value="PCB_OB"/>
</dbReference>
<evidence type="ECO:0000256" key="8">
    <source>
        <dbReference type="ARBA" id="ARBA00022519"/>
    </source>
</evidence>
<evidence type="ECO:0000256" key="19">
    <source>
        <dbReference type="ARBA" id="ARBA00023136"/>
    </source>
</evidence>
<keyword evidence="12" id="KW-0808">Transferase</keyword>
<keyword evidence="11" id="KW-0328">Glycosyltransferase</keyword>
<keyword evidence="7" id="KW-1003">Cell membrane</keyword>
<comment type="subcellular location">
    <subcellularLocation>
        <location evidence="1">Cell inner membrane</location>
        <topology evidence="1">Single-pass type II membrane protein</topology>
    </subcellularLocation>
</comment>
<evidence type="ECO:0000259" key="30">
    <source>
        <dbReference type="Pfam" id="PF17092"/>
    </source>
</evidence>
<evidence type="ECO:0000259" key="28">
    <source>
        <dbReference type="Pfam" id="PF00905"/>
    </source>
</evidence>
<feature type="domain" description="Glycosyl transferase family 51" evidence="29">
    <location>
        <begin position="84"/>
        <end position="259"/>
    </location>
</feature>
<evidence type="ECO:0000256" key="20">
    <source>
        <dbReference type="ARBA" id="ARBA00023251"/>
    </source>
</evidence>
<keyword evidence="13 27" id="KW-0812">Transmembrane</keyword>
<feature type="domain" description="Penicillin-binding protein transpeptidase" evidence="28">
    <location>
        <begin position="454"/>
        <end position="748"/>
    </location>
</feature>
<protein>
    <recommendedName>
        <fullName evidence="6">Penicillin-binding protein 1A</fullName>
        <ecNumber evidence="24">2.4.99.28</ecNumber>
        <ecNumber evidence="5">3.4.16.4</ecNumber>
    </recommendedName>
</protein>
<evidence type="ECO:0000256" key="22">
    <source>
        <dbReference type="ARBA" id="ARBA00023316"/>
    </source>
</evidence>
<comment type="similarity">
    <text evidence="4">In the N-terminal section; belongs to the glycosyltransferase 51 family.</text>
</comment>
<keyword evidence="14" id="KW-0378">Hydrolase</keyword>
<dbReference type="Gene3D" id="3.40.710.10">
    <property type="entry name" value="DD-peptidase/beta-lactamase superfamily"/>
    <property type="match status" value="2"/>
</dbReference>
<dbReference type="FunFam" id="1.10.3810.10:FF:000001">
    <property type="entry name" value="Penicillin-binding protein 1A"/>
    <property type="match status" value="1"/>
</dbReference>
<dbReference type="InterPro" id="IPR050396">
    <property type="entry name" value="Glycosyltr_51/Transpeptidase"/>
</dbReference>
<gene>
    <name evidence="31" type="ordered locus">Zmob_0642</name>
</gene>
<dbReference type="AlphaFoldDB" id="A0A0H3FXG6"/>
<feature type="region of interest" description="Disordered" evidence="26">
    <location>
        <begin position="822"/>
        <end position="859"/>
    </location>
</feature>
<evidence type="ECO:0000256" key="16">
    <source>
        <dbReference type="ARBA" id="ARBA00022968"/>
    </source>
</evidence>
<dbReference type="EMBL" id="CP002850">
    <property type="protein sequence ID" value="AEH62484.1"/>
    <property type="molecule type" value="Genomic_DNA"/>
</dbReference>
<evidence type="ECO:0000256" key="15">
    <source>
        <dbReference type="ARBA" id="ARBA00022960"/>
    </source>
</evidence>
<evidence type="ECO:0000256" key="7">
    <source>
        <dbReference type="ARBA" id="ARBA00022475"/>
    </source>
</evidence>
<dbReference type="SUPFAM" id="SSF53955">
    <property type="entry name" value="Lysozyme-like"/>
    <property type="match status" value="1"/>
</dbReference>
<dbReference type="InterPro" id="IPR023346">
    <property type="entry name" value="Lysozyme-like_dom_sf"/>
</dbReference>
<evidence type="ECO:0000256" key="1">
    <source>
        <dbReference type="ARBA" id="ARBA00004249"/>
    </source>
</evidence>
<dbReference type="UniPathway" id="UPA00219"/>
<evidence type="ECO:0000256" key="11">
    <source>
        <dbReference type="ARBA" id="ARBA00022676"/>
    </source>
</evidence>
<dbReference type="Proteomes" id="UP000001494">
    <property type="component" value="Chromosome"/>
</dbReference>
<dbReference type="Pfam" id="PF00905">
    <property type="entry name" value="Transpeptidase"/>
    <property type="match status" value="1"/>
</dbReference>
<dbReference type="InterPro" id="IPR001460">
    <property type="entry name" value="PCN-bd_Tpept"/>
</dbReference>
<evidence type="ECO:0000256" key="13">
    <source>
        <dbReference type="ARBA" id="ARBA00022692"/>
    </source>
</evidence>
<dbReference type="PANTHER" id="PTHR32282:SF27">
    <property type="entry name" value="PENICILLIN-BINDING PROTEIN 1A"/>
    <property type="match status" value="1"/>
</dbReference>
<dbReference type="SUPFAM" id="SSF56601">
    <property type="entry name" value="beta-lactamase/transpeptidase-like"/>
    <property type="match status" value="1"/>
</dbReference>